<keyword evidence="3" id="KW-1185">Reference proteome</keyword>
<gene>
    <name evidence="2" type="ORF">ACFSAG_10535</name>
</gene>
<dbReference type="RefSeq" id="WP_381514504.1">
    <property type="nucleotide sequence ID" value="NZ_JBHUEL010000009.1"/>
</dbReference>
<evidence type="ECO:0000256" key="1">
    <source>
        <dbReference type="SAM" id="SignalP"/>
    </source>
</evidence>
<organism evidence="2 3">
    <name type="scientific">Sphingorhabdus buctiana</name>
    <dbReference type="NCBI Taxonomy" id="1508805"/>
    <lineage>
        <taxon>Bacteria</taxon>
        <taxon>Pseudomonadati</taxon>
        <taxon>Pseudomonadota</taxon>
        <taxon>Alphaproteobacteria</taxon>
        <taxon>Sphingomonadales</taxon>
        <taxon>Sphingomonadaceae</taxon>
        <taxon>Sphingorhabdus</taxon>
    </lineage>
</organism>
<evidence type="ECO:0000313" key="3">
    <source>
        <dbReference type="Proteomes" id="UP001597215"/>
    </source>
</evidence>
<evidence type="ECO:0000313" key="2">
    <source>
        <dbReference type="EMBL" id="MFD1767277.1"/>
    </source>
</evidence>
<dbReference type="EMBL" id="JBHUEL010000009">
    <property type="protein sequence ID" value="MFD1767277.1"/>
    <property type="molecule type" value="Genomic_DNA"/>
</dbReference>
<feature type="non-terminal residue" evidence="2">
    <location>
        <position position="92"/>
    </location>
</feature>
<feature type="signal peptide" evidence="1">
    <location>
        <begin position="1"/>
        <end position="20"/>
    </location>
</feature>
<sequence>MKWLAFLFLGFALISGMAHAPAVAHTGMEHAHSDHGTVDILSLVEDNGDQSGLPDVQGDNVHSHQCPAAIDARATSLGLNLIAGKLLLPFPR</sequence>
<proteinExistence type="predicted"/>
<dbReference type="Proteomes" id="UP001597215">
    <property type="component" value="Unassembled WGS sequence"/>
</dbReference>
<accession>A0ABW4MFZ4</accession>
<comment type="caution">
    <text evidence="2">The sequence shown here is derived from an EMBL/GenBank/DDBJ whole genome shotgun (WGS) entry which is preliminary data.</text>
</comment>
<reference evidence="3" key="1">
    <citation type="journal article" date="2019" name="Int. J. Syst. Evol. Microbiol.">
        <title>The Global Catalogue of Microorganisms (GCM) 10K type strain sequencing project: providing services to taxonomists for standard genome sequencing and annotation.</title>
        <authorList>
            <consortium name="The Broad Institute Genomics Platform"/>
            <consortium name="The Broad Institute Genome Sequencing Center for Infectious Disease"/>
            <person name="Wu L."/>
            <person name="Ma J."/>
        </authorList>
    </citation>
    <scope>NUCLEOTIDE SEQUENCE [LARGE SCALE GENOMIC DNA]</scope>
    <source>
        <strain evidence="3">CGMCC 1.12449</strain>
    </source>
</reference>
<protein>
    <recommendedName>
        <fullName evidence="4">DUF2946 domain-containing protein</fullName>
    </recommendedName>
</protein>
<evidence type="ECO:0008006" key="4">
    <source>
        <dbReference type="Google" id="ProtNLM"/>
    </source>
</evidence>
<name>A0ABW4MFZ4_9SPHN</name>
<feature type="chain" id="PRO_5046479771" description="DUF2946 domain-containing protein" evidence="1">
    <location>
        <begin position="21"/>
        <end position="92"/>
    </location>
</feature>
<keyword evidence="1" id="KW-0732">Signal</keyword>